<dbReference type="AlphaFoldDB" id="A0A0B6Z7T8"/>
<accession>A0A0B6Z7T8</accession>
<sequence length="73" mass="8714">KDNSVLVESLKFKEKKYRNTISELEASEKEKQILQMENIHLQEDMQNRINALDYQLRSLKSQHYSTESNNNKN</sequence>
<organism evidence="2">
    <name type="scientific">Arion vulgaris</name>
    <dbReference type="NCBI Taxonomy" id="1028688"/>
    <lineage>
        <taxon>Eukaryota</taxon>
        <taxon>Metazoa</taxon>
        <taxon>Spiralia</taxon>
        <taxon>Lophotrochozoa</taxon>
        <taxon>Mollusca</taxon>
        <taxon>Gastropoda</taxon>
        <taxon>Heterobranchia</taxon>
        <taxon>Euthyneura</taxon>
        <taxon>Panpulmonata</taxon>
        <taxon>Eupulmonata</taxon>
        <taxon>Stylommatophora</taxon>
        <taxon>Helicina</taxon>
        <taxon>Arionoidea</taxon>
        <taxon>Arionidae</taxon>
        <taxon>Arion</taxon>
    </lineage>
</organism>
<evidence type="ECO:0000313" key="2">
    <source>
        <dbReference type="EMBL" id="CEK64689.1"/>
    </source>
</evidence>
<proteinExistence type="predicted"/>
<keyword evidence="1" id="KW-0175">Coiled coil</keyword>
<feature type="non-terminal residue" evidence="2">
    <location>
        <position position="1"/>
    </location>
</feature>
<feature type="non-terminal residue" evidence="2">
    <location>
        <position position="73"/>
    </location>
</feature>
<gene>
    <name evidence="2" type="primary">ORF52553</name>
</gene>
<feature type="coiled-coil region" evidence="1">
    <location>
        <begin position="10"/>
        <end position="62"/>
    </location>
</feature>
<name>A0A0B6Z7T8_9EUPU</name>
<evidence type="ECO:0000256" key="1">
    <source>
        <dbReference type="SAM" id="Coils"/>
    </source>
</evidence>
<protein>
    <submittedName>
        <fullName evidence="2">Uncharacterized protein</fullName>
    </submittedName>
</protein>
<reference evidence="2" key="1">
    <citation type="submission" date="2014-12" db="EMBL/GenBank/DDBJ databases">
        <title>Insight into the proteome of Arion vulgaris.</title>
        <authorList>
            <person name="Aradska J."/>
            <person name="Bulat T."/>
            <person name="Smidak R."/>
            <person name="Sarate P."/>
            <person name="Gangsoo J."/>
            <person name="Sialana F."/>
            <person name="Bilban M."/>
            <person name="Lubec G."/>
        </authorList>
    </citation>
    <scope>NUCLEOTIDE SEQUENCE</scope>
    <source>
        <tissue evidence="2">Skin</tissue>
    </source>
</reference>
<dbReference type="EMBL" id="HACG01017824">
    <property type="protein sequence ID" value="CEK64689.1"/>
    <property type="molecule type" value="Transcribed_RNA"/>
</dbReference>